<evidence type="ECO:0000259" key="2">
    <source>
        <dbReference type="Pfam" id="PF04984"/>
    </source>
</evidence>
<comment type="similarity">
    <text evidence="1">Belongs to the myoviridae tail sheath protein family.</text>
</comment>
<accession>A0A9X4M8Z0</accession>
<name>A0A9X4M8Z0_9CYAN</name>
<dbReference type="Proteomes" id="UP001152872">
    <property type="component" value="Unassembled WGS sequence"/>
</dbReference>
<evidence type="ECO:0000259" key="3">
    <source>
        <dbReference type="Pfam" id="PF17482"/>
    </source>
</evidence>
<dbReference type="PANTHER" id="PTHR35861">
    <property type="match status" value="1"/>
</dbReference>
<dbReference type="RefSeq" id="WP_009625241.1">
    <property type="nucleotide sequence ID" value="NZ_VBTY01000006.1"/>
</dbReference>
<comment type="caution">
    <text evidence="4">The sequence shown here is derived from an EMBL/GenBank/DDBJ whole genome shotgun (WGS) entry which is preliminary data.</text>
</comment>
<protein>
    <submittedName>
        <fullName evidence="4">Phage tail sheath subtilisin-like domain-containing protein</fullName>
    </submittedName>
</protein>
<feature type="domain" description="Tail sheath protein C-terminal" evidence="3">
    <location>
        <begin position="283"/>
        <end position="382"/>
    </location>
</feature>
<evidence type="ECO:0000256" key="1">
    <source>
        <dbReference type="ARBA" id="ARBA00008005"/>
    </source>
</evidence>
<dbReference type="Gene3D" id="3.40.50.11780">
    <property type="match status" value="1"/>
</dbReference>
<organism evidence="4 5">
    <name type="scientific">Pseudanabaena catenata USMAC16</name>
    <dbReference type="NCBI Taxonomy" id="1855837"/>
    <lineage>
        <taxon>Bacteria</taxon>
        <taxon>Bacillati</taxon>
        <taxon>Cyanobacteriota</taxon>
        <taxon>Cyanophyceae</taxon>
        <taxon>Pseudanabaenales</taxon>
        <taxon>Pseudanabaenaceae</taxon>
        <taxon>Pseudanabaena</taxon>
    </lineage>
</organism>
<proteinExistence type="inferred from homology"/>
<evidence type="ECO:0000313" key="4">
    <source>
        <dbReference type="EMBL" id="MDG3493211.1"/>
    </source>
</evidence>
<dbReference type="Pfam" id="PF04984">
    <property type="entry name" value="Phage_sheath_1"/>
    <property type="match status" value="1"/>
</dbReference>
<dbReference type="InterPro" id="IPR052042">
    <property type="entry name" value="Tail_sheath_structural"/>
</dbReference>
<evidence type="ECO:0000313" key="5">
    <source>
        <dbReference type="Proteomes" id="UP001152872"/>
    </source>
</evidence>
<dbReference type="EMBL" id="VBTY01000006">
    <property type="protein sequence ID" value="MDG3493211.1"/>
    <property type="molecule type" value="Genomic_DNA"/>
</dbReference>
<feature type="domain" description="Tail sheath protein subtilisin-like" evidence="2">
    <location>
        <begin position="128"/>
        <end position="277"/>
    </location>
</feature>
<dbReference type="InterPro" id="IPR035089">
    <property type="entry name" value="Phage_sheath_subtilisin"/>
</dbReference>
<dbReference type="InterPro" id="IPR020287">
    <property type="entry name" value="Tail_sheath_C"/>
</dbReference>
<dbReference type="PANTHER" id="PTHR35861:SF1">
    <property type="entry name" value="PHAGE TAIL SHEATH PROTEIN"/>
    <property type="match status" value="1"/>
</dbReference>
<dbReference type="AlphaFoldDB" id="A0A9X4M8Z0"/>
<dbReference type="Pfam" id="PF17482">
    <property type="entry name" value="Phage_sheath_1C"/>
    <property type="match status" value="1"/>
</dbReference>
<gene>
    <name evidence="4" type="ORF">FEV09_01425</name>
</gene>
<reference evidence="4" key="1">
    <citation type="submission" date="2019-05" db="EMBL/GenBank/DDBJ databases">
        <title>Whole genome sequencing of Pseudanabaena catenata USMAC16.</title>
        <authorList>
            <person name="Khan Z."/>
            <person name="Omar W.M."/>
            <person name="Convey P."/>
            <person name="Merican F."/>
            <person name="Najimudin N."/>
        </authorList>
    </citation>
    <scope>NUCLEOTIDE SEQUENCE</scope>
    <source>
        <strain evidence="4">USMAC16</strain>
    </source>
</reference>
<sequence>MSPFNSPYLTAPGVILQDIALIPRDDLMTGVPVFLGVTDAQSNHPSNQLLELPAIPQMLTLWPQFLQLFGRYPVSDYLTHAVRGFFENGGRLCYVLLLPNASPNGTAFSMTMDTLGQGLQTIETLDAIDLVCVPDIMQLTSSREIVQLQALVLEHCDRMSDRFAILDSLNTANLEEINQQRQQLIGNNGAIYGSWIMVETLSSPIPPCGHIAGIYAQNDRESGVHRAPANYVLKGVLDISLALSASDWQSLNMEHGAGVNWIHSFKSRGIRVWGARTVSQISGWQYVNVRRLIITVLRWAEHNLMGIGFEPNDIALWTRIARELTVYCESLWQKGALQGQEPEEAFYVKCDEETNPLEVRNAGQVVAEVGLSPTTPSEFIVISLVHGSSGITFA</sequence>
<keyword evidence="5" id="KW-1185">Reference proteome</keyword>